<feature type="compositionally biased region" description="Low complexity" evidence="1">
    <location>
        <begin position="115"/>
        <end position="127"/>
    </location>
</feature>
<comment type="caution">
    <text evidence="2">The sequence shown here is derived from an EMBL/GenBank/DDBJ whole genome shotgun (WGS) entry which is preliminary data.</text>
</comment>
<feature type="compositionally biased region" description="Gly residues" evidence="1">
    <location>
        <begin position="128"/>
        <end position="137"/>
    </location>
</feature>
<sequence>MDIPSAVPDCSRDPNEPAYRNGIVDLLGRTSGLYNSNSCSNRIGAKPIYQSCSDLSYCDGKKKKKARRKLSFAGFLPFLFSDKSHLARSNSKLSKRRESPPLPAHGRDLLRNKVSPSSGSLSSSTDSDGGGGGGGDGRGSHYQNGIVDGGSSELGSAGISYRDTAVCRERMANKRHSVTFGCLGELAGMHHVESLKSILEKADWLTSQEKLANQILDESNAFLTKAVVQRTVKAYR</sequence>
<gene>
    <name evidence="2" type="ORF">LSH36_350g03002</name>
</gene>
<organism evidence="2 3">
    <name type="scientific">Paralvinella palmiformis</name>
    <dbReference type="NCBI Taxonomy" id="53620"/>
    <lineage>
        <taxon>Eukaryota</taxon>
        <taxon>Metazoa</taxon>
        <taxon>Spiralia</taxon>
        <taxon>Lophotrochozoa</taxon>
        <taxon>Annelida</taxon>
        <taxon>Polychaeta</taxon>
        <taxon>Sedentaria</taxon>
        <taxon>Canalipalpata</taxon>
        <taxon>Terebellida</taxon>
        <taxon>Terebelliformia</taxon>
        <taxon>Alvinellidae</taxon>
        <taxon>Paralvinella</taxon>
    </lineage>
</organism>
<accession>A0AAD9JEN5</accession>
<evidence type="ECO:0000313" key="3">
    <source>
        <dbReference type="Proteomes" id="UP001208570"/>
    </source>
</evidence>
<keyword evidence="3" id="KW-1185">Reference proteome</keyword>
<feature type="region of interest" description="Disordered" evidence="1">
    <location>
        <begin position="89"/>
        <end position="147"/>
    </location>
</feature>
<reference evidence="2" key="1">
    <citation type="journal article" date="2023" name="Mol. Biol. Evol.">
        <title>Third-Generation Sequencing Reveals the Adaptive Role of the Epigenome in Three Deep-Sea Polychaetes.</title>
        <authorList>
            <person name="Perez M."/>
            <person name="Aroh O."/>
            <person name="Sun Y."/>
            <person name="Lan Y."/>
            <person name="Juniper S.K."/>
            <person name="Young C.R."/>
            <person name="Angers B."/>
            <person name="Qian P.Y."/>
        </authorList>
    </citation>
    <scope>NUCLEOTIDE SEQUENCE</scope>
    <source>
        <strain evidence="2">P08H-3</strain>
    </source>
</reference>
<proteinExistence type="predicted"/>
<evidence type="ECO:0000313" key="2">
    <source>
        <dbReference type="EMBL" id="KAK2151804.1"/>
    </source>
</evidence>
<protein>
    <submittedName>
        <fullName evidence="2">Uncharacterized protein</fullName>
    </submittedName>
</protein>
<evidence type="ECO:0000256" key="1">
    <source>
        <dbReference type="SAM" id="MobiDB-lite"/>
    </source>
</evidence>
<dbReference type="AlphaFoldDB" id="A0AAD9JEN5"/>
<name>A0AAD9JEN5_9ANNE</name>
<dbReference type="EMBL" id="JAODUP010000350">
    <property type="protein sequence ID" value="KAK2151804.1"/>
    <property type="molecule type" value="Genomic_DNA"/>
</dbReference>
<dbReference type="Proteomes" id="UP001208570">
    <property type="component" value="Unassembled WGS sequence"/>
</dbReference>